<gene>
    <name evidence="2" type="ORF">TCM_020312</name>
</gene>
<dbReference type="AlphaFoldDB" id="A0A061EJT3"/>
<accession>A0A061EJT3</accession>
<keyword evidence="3" id="KW-1185">Reference proteome</keyword>
<dbReference type="InParanoid" id="A0A061EJT3"/>
<evidence type="ECO:0000313" key="2">
    <source>
        <dbReference type="EMBL" id="EOY05275.1"/>
    </source>
</evidence>
<proteinExistence type="predicted"/>
<dbReference type="HOGENOM" id="CLU_2282587_0_0_1"/>
<sequence>MRIDKGILIQAFRLKKFASLRTEILGAMLISKFHIPLAFSTSVCLFVFVFSFFEEGWGWVSKLVTNFCTHHLTSFGNIIFDTPITKLPLVSSLFAILSLTHH</sequence>
<keyword evidence="1" id="KW-0472">Membrane</keyword>
<feature type="transmembrane region" description="Helical" evidence="1">
    <location>
        <begin position="33"/>
        <end position="53"/>
    </location>
</feature>
<keyword evidence="1" id="KW-0812">Transmembrane</keyword>
<evidence type="ECO:0000256" key="1">
    <source>
        <dbReference type="SAM" id="Phobius"/>
    </source>
</evidence>
<reference evidence="2 3" key="1">
    <citation type="journal article" date="2013" name="Genome Biol.">
        <title>The genome sequence of the most widely cultivated cacao type and its use to identify candidate genes regulating pod color.</title>
        <authorList>
            <person name="Motamayor J.C."/>
            <person name="Mockaitis K."/>
            <person name="Schmutz J."/>
            <person name="Haiminen N."/>
            <person name="Iii D.L."/>
            <person name="Cornejo O."/>
            <person name="Findley S.D."/>
            <person name="Zheng P."/>
            <person name="Utro F."/>
            <person name="Royaert S."/>
            <person name="Saski C."/>
            <person name="Jenkins J."/>
            <person name="Podicheti R."/>
            <person name="Zhao M."/>
            <person name="Scheffler B.E."/>
            <person name="Stack J.C."/>
            <person name="Feltus F.A."/>
            <person name="Mustiga G.M."/>
            <person name="Amores F."/>
            <person name="Phillips W."/>
            <person name="Marelli J.P."/>
            <person name="May G.D."/>
            <person name="Shapiro H."/>
            <person name="Ma J."/>
            <person name="Bustamante C.D."/>
            <person name="Schnell R.J."/>
            <person name="Main D."/>
            <person name="Gilbert D."/>
            <person name="Parida L."/>
            <person name="Kuhn D.N."/>
        </authorList>
    </citation>
    <scope>NUCLEOTIDE SEQUENCE [LARGE SCALE GENOMIC DNA]</scope>
    <source>
        <strain evidence="3">cv. Matina 1-6</strain>
    </source>
</reference>
<evidence type="ECO:0000313" key="3">
    <source>
        <dbReference type="Proteomes" id="UP000026915"/>
    </source>
</evidence>
<protein>
    <submittedName>
        <fullName evidence="2">Uncharacterized protein</fullName>
    </submittedName>
</protein>
<organism evidence="2 3">
    <name type="scientific">Theobroma cacao</name>
    <name type="common">Cacao</name>
    <name type="synonym">Cocoa</name>
    <dbReference type="NCBI Taxonomy" id="3641"/>
    <lineage>
        <taxon>Eukaryota</taxon>
        <taxon>Viridiplantae</taxon>
        <taxon>Streptophyta</taxon>
        <taxon>Embryophyta</taxon>
        <taxon>Tracheophyta</taxon>
        <taxon>Spermatophyta</taxon>
        <taxon>Magnoliopsida</taxon>
        <taxon>eudicotyledons</taxon>
        <taxon>Gunneridae</taxon>
        <taxon>Pentapetalae</taxon>
        <taxon>rosids</taxon>
        <taxon>malvids</taxon>
        <taxon>Malvales</taxon>
        <taxon>Malvaceae</taxon>
        <taxon>Byttnerioideae</taxon>
        <taxon>Theobroma</taxon>
    </lineage>
</organism>
<dbReference type="EMBL" id="CM001882">
    <property type="protein sequence ID" value="EOY05275.1"/>
    <property type="molecule type" value="Genomic_DNA"/>
</dbReference>
<name>A0A061EJT3_THECC</name>
<dbReference type="Proteomes" id="UP000026915">
    <property type="component" value="Chromosome 4"/>
</dbReference>
<dbReference type="Gramene" id="EOY05275">
    <property type="protein sequence ID" value="EOY05275"/>
    <property type="gene ID" value="TCM_020312"/>
</dbReference>
<keyword evidence="1" id="KW-1133">Transmembrane helix</keyword>